<proteinExistence type="predicted"/>
<feature type="non-terminal residue" evidence="1">
    <location>
        <position position="27"/>
    </location>
</feature>
<accession>A0A6J4LPU6</accession>
<protein>
    <submittedName>
        <fullName evidence="1">Uncharacterized protein</fullName>
    </submittedName>
</protein>
<sequence>MQTFPYKAYSTSHESQGNLAERAIDCL</sequence>
<name>A0A6J4LPU6_9CYAN</name>
<gene>
    <name evidence="1" type="ORF">AVDCRST_MAG94-2194</name>
</gene>
<organism evidence="1">
    <name type="scientific">uncultured Leptolyngbya sp</name>
    <dbReference type="NCBI Taxonomy" id="332963"/>
    <lineage>
        <taxon>Bacteria</taxon>
        <taxon>Bacillati</taxon>
        <taxon>Cyanobacteriota</taxon>
        <taxon>Cyanophyceae</taxon>
        <taxon>Leptolyngbyales</taxon>
        <taxon>Leptolyngbyaceae</taxon>
        <taxon>Leptolyngbya group</taxon>
        <taxon>Leptolyngbya</taxon>
        <taxon>environmental samples</taxon>
    </lineage>
</organism>
<dbReference type="AlphaFoldDB" id="A0A6J4LPU6"/>
<evidence type="ECO:0000313" key="1">
    <source>
        <dbReference type="EMBL" id="CAA9338148.1"/>
    </source>
</evidence>
<reference evidence="1" key="1">
    <citation type="submission" date="2020-02" db="EMBL/GenBank/DDBJ databases">
        <authorList>
            <person name="Meier V. D."/>
        </authorList>
    </citation>
    <scope>NUCLEOTIDE SEQUENCE</scope>
    <source>
        <strain evidence="1">AVDCRST_MAG94</strain>
    </source>
</reference>
<dbReference type="EMBL" id="CADCTY010000763">
    <property type="protein sequence ID" value="CAA9338148.1"/>
    <property type="molecule type" value="Genomic_DNA"/>
</dbReference>